<feature type="transmembrane region" description="Helical" evidence="2">
    <location>
        <begin position="165"/>
        <end position="189"/>
    </location>
</feature>
<gene>
    <name evidence="3" type="ORF">H9847_10590</name>
</gene>
<evidence type="ECO:0000313" key="4">
    <source>
        <dbReference type="Proteomes" id="UP000733611"/>
    </source>
</evidence>
<reference evidence="3" key="2">
    <citation type="submission" date="2021-04" db="EMBL/GenBank/DDBJ databases">
        <authorList>
            <person name="Gilroy R."/>
        </authorList>
    </citation>
    <scope>NUCLEOTIDE SEQUENCE</scope>
    <source>
        <strain evidence="3">378</strain>
    </source>
</reference>
<sequence>MGKAELIRRYIVFFVGISIGAFGVTLVTRSTLGVNSVACASYVTSVYFPVTMGQVNIAFNLFMLISQLVIMTKAQRRAQWVMVLMQIPAFVVFGLLLDFFMFLTRDYHPGEYGYWAEFLTLIAGTIIIAINICMQVAGGVTKLSCDAFVVVLAERIHRNIGTIKIIYDWTLVATAAVMSLVCSGFTEIVGIREGTLIGAFFVGYLVKLLYPHFKFCERWILRAHKEKHVPEAVDSTLTPSAATEQKEQAPAVATVAYESQQPSERK</sequence>
<feature type="region of interest" description="Disordered" evidence="1">
    <location>
        <begin position="234"/>
        <end position="266"/>
    </location>
</feature>
<keyword evidence="2" id="KW-1133">Transmembrane helix</keyword>
<feature type="compositionally biased region" description="Polar residues" evidence="1">
    <location>
        <begin position="257"/>
        <end position="266"/>
    </location>
</feature>
<comment type="caution">
    <text evidence="3">The sequence shown here is derived from an EMBL/GenBank/DDBJ whole genome shotgun (WGS) entry which is preliminary data.</text>
</comment>
<dbReference type="Proteomes" id="UP000733611">
    <property type="component" value="Unassembled WGS sequence"/>
</dbReference>
<dbReference type="PANTHER" id="PTHR40078">
    <property type="entry name" value="INTEGRAL MEMBRANE PROTEIN-RELATED"/>
    <property type="match status" value="1"/>
</dbReference>
<evidence type="ECO:0000256" key="1">
    <source>
        <dbReference type="SAM" id="MobiDB-lite"/>
    </source>
</evidence>
<feature type="transmembrane region" description="Helical" evidence="2">
    <location>
        <begin position="195"/>
        <end position="213"/>
    </location>
</feature>
<feature type="transmembrane region" description="Helical" evidence="2">
    <location>
        <begin position="7"/>
        <end position="27"/>
    </location>
</feature>
<name>A0A948TI26_9GAMM</name>
<evidence type="ECO:0000313" key="3">
    <source>
        <dbReference type="EMBL" id="MBU3845289.1"/>
    </source>
</evidence>
<feature type="transmembrane region" description="Helical" evidence="2">
    <location>
        <begin position="114"/>
        <end position="134"/>
    </location>
</feature>
<dbReference type="InterPro" id="IPR038750">
    <property type="entry name" value="YczE/YyaS-like"/>
</dbReference>
<dbReference type="PANTHER" id="PTHR40078:SF1">
    <property type="entry name" value="INTEGRAL MEMBRANE PROTEIN"/>
    <property type="match status" value="1"/>
</dbReference>
<dbReference type="AlphaFoldDB" id="A0A948TI26"/>
<keyword evidence="2" id="KW-0472">Membrane</keyword>
<evidence type="ECO:0008006" key="5">
    <source>
        <dbReference type="Google" id="ProtNLM"/>
    </source>
</evidence>
<feature type="transmembrane region" description="Helical" evidence="2">
    <location>
        <begin position="82"/>
        <end position="102"/>
    </location>
</feature>
<evidence type="ECO:0000256" key="2">
    <source>
        <dbReference type="SAM" id="Phobius"/>
    </source>
</evidence>
<feature type="transmembrane region" description="Helical" evidence="2">
    <location>
        <begin position="47"/>
        <end position="70"/>
    </location>
</feature>
<protein>
    <recommendedName>
        <fullName evidence="5">YitT family protein</fullName>
    </recommendedName>
</protein>
<accession>A0A948TI26</accession>
<keyword evidence="2" id="KW-0812">Transmembrane</keyword>
<organism evidence="3 4">
    <name type="scientific">Candidatus Anaerobiospirillum pullicola</name>
    <dbReference type="NCBI Taxonomy" id="2838451"/>
    <lineage>
        <taxon>Bacteria</taxon>
        <taxon>Pseudomonadati</taxon>
        <taxon>Pseudomonadota</taxon>
        <taxon>Gammaproteobacteria</taxon>
        <taxon>Aeromonadales</taxon>
        <taxon>Succinivibrionaceae</taxon>
        <taxon>Anaerobiospirillum</taxon>
    </lineage>
</organism>
<reference evidence="3" key="1">
    <citation type="journal article" date="2021" name="PeerJ">
        <title>Extensive microbial diversity within the chicken gut microbiome revealed by metagenomics and culture.</title>
        <authorList>
            <person name="Gilroy R."/>
            <person name="Ravi A."/>
            <person name="Getino M."/>
            <person name="Pursley I."/>
            <person name="Horton D.L."/>
            <person name="Alikhan N.F."/>
            <person name="Baker D."/>
            <person name="Gharbi K."/>
            <person name="Hall N."/>
            <person name="Watson M."/>
            <person name="Adriaenssens E.M."/>
            <person name="Foster-Nyarko E."/>
            <person name="Jarju S."/>
            <person name="Secka A."/>
            <person name="Antonio M."/>
            <person name="Oren A."/>
            <person name="Chaudhuri R.R."/>
            <person name="La Ragione R."/>
            <person name="Hildebrand F."/>
            <person name="Pallen M.J."/>
        </authorList>
    </citation>
    <scope>NUCLEOTIDE SEQUENCE</scope>
    <source>
        <strain evidence="3">378</strain>
    </source>
</reference>
<proteinExistence type="predicted"/>
<dbReference type="Pfam" id="PF19700">
    <property type="entry name" value="DUF6198"/>
    <property type="match status" value="1"/>
</dbReference>
<dbReference type="EMBL" id="JAHLFE010000217">
    <property type="protein sequence ID" value="MBU3845289.1"/>
    <property type="molecule type" value="Genomic_DNA"/>
</dbReference>